<dbReference type="EMBL" id="JANJQO010000826">
    <property type="protein sequence ID" value="KAJ2974462.1"/>
    <property type="molecule type" value="Genomic_DNA"/>
</dbReference>
<proteinExistence type="predicted"/>
<reference evidence="1" key="1">
    <citation type="submission" date="2022-08" db="EMBL/GenBank/DDBJ databases">
        <title>Genome Sequence of Lecanicillium fungicola.</title>
        <authorList>
            <person name="Buettner E."/>
        </authorList>
    </citation>
    <scope>NUCLEOTIDE SEQUENCE</scope>
    <source>
        <strain evidence="1">Babe33</strain>
    </source>
</reference>
<gene>
    <name evidence="1" type="ORF">NQ176_g6045</name>
</gene>
<dbReference type="Proteomes" id="UP001143910">
    <property type="component" value="Unassembled WGS sequence"/>
</dbReference>
<organism evidence="1 2">
    <name type="scientific">Zarea fungicola</name>
    <dbReference type="NCBI Taxonomy" id="93591"/>
    <lineage>
        <taxon>Eukaryota</taxon>
        <taxon>Fungi</taxon>
        <taxon>Dikarya</taxon>
        <taxon>Ascomycota</taxon>
        <taxon>Pezizomycotina</taxon>
        <taxon>Sordariomycetes</taxon>
        <taxon>Hypocreomycetidae</taxon>
        <taxon>Hypocreales</taxon>
        <taxon>Cordycipitaceae</taxon>
        <taxon>Zarea</taxon>
    </lineage>
</organism>
<accession>A0ACC1N6C8</accession>
<protein>
    <submittedName>
        <fullName evidence="1">Uncharacterized protein</fullName>
    </submittedName>
</protein>
<evidence type="ECO:0000313" key="1">
    <source>
        <dbReference type="EMBL" id="KAJ2974462.1"/>
    </source>
</evidence>
<name>A0ACC1N6C8_9HYPO</name>
<evidence type="ECO:0000313" key="2">
    <source>
        <dbReference type="Proteomes" id="UP001143910"/>
    </source>
</evidence>
<sequence>MSLSTPATSIPSLIDATLDELIGGLEAGLFTSVDLVETYLSRIEEARSTTNPVTEINPDAVRIAASLDAERAQGKLRGQVLSPYQKEERRKANGTKTSTWNSHSN</sequence>
<keyword evidence="2" id="KW-1185">Reference proteome</keyword>
<comment type="caution">
    <text evidence="1">The sequence shown here is derived from an EMBL/GenBank/DDBJ whole genome shotgun (WGS) entry which is preliminary data.</text>
</comment>